<accession>A0A2S1R8A5</accession>
<organism evidence="2 3">
    <name type="scientific">Dietzia lutea</name>
    <dbReference type="NCBI Taxonomy" id="546160"/>
    <lineage>
        <taxon>Bacteria</taxon>
        <taxon>Bacillati</taxon>
        <taxon>Actinomycetota</taxon>
        <taxon>Actinomycetes</taxon>
        <taxon>Mycobacteriales</taxon>
        <taxon>Dietziaceae</taxon>
        <taxon>Dietzia</taxon>
    </lineage>
</organism>
<keyword evidence="3" id="KW-1185">Reference proteome</keyword>
<evidence type="ECO:0000313" key="2">
    <source>
        <dbReference type="EMBL" id="AWH92518.1"/>
    </source>
</evidence>
<dbReference type="KEGG" id="dlu:A6035_10480"/>
<feature type="coiled-coil region" evidence="1">
    <location>
        <begin position="639"/>
        <end position="666"/>
    </location>
</feature>
<gene>
    <name evidence="2" type="ORF">A6035_10480</name>
</gene>
<dbReference type="InterPro" id="IPR027417">
    <property type="entry name" value="P-loop_NTPase"/>
</dbReference>
<name>A0A2S1R8A5_9ACTN</name>
<keyword evidence="1" id="KW-0175">Coiled coil</keyword>
<dbReference type="EMBL" id="CP015449">
    <property type="protein sequence ID" value="AWH92518.1"/>
    <property type="molecule type" value="Genomic_DNA"/>
</dbReference>
<dbReference type="SUPFAM" id="SSF52540">
    <property type="entry name" value="P-loop containing nucleoside triphosphate hydrolases"/>
    <property type="match status" value="1"/>
</dbReference>
<reference evidence="2 3" key="1">
    <citation type="submission" date="2016-04" db="EMBL/GenBank/DDBJ databases">
        <title>Complete genome sequence of Dietzia lutea YIM 80766T, a strain isolated from desert soil in Egypt.</title>
        <authorList>
            <person name="Zhao J."/>
            <person name="Hu B."/>
            <person name="Geng S."/>
            <person name="Nie Y."/>
            <person name="Tang Y."/>
        </authorList>
    </citation>
    <scope>NUCLEOTIDE SEQUENCE [LARGE SCALE GENOMIC DNA]</scope>
    <source>
        <strain evidence="2 3">YIM 80766</strain>
    </source>
</reference>
<feature type="coiled-coil region" evidence="1">
    <location>
        <begin position="273"/>
        <end position="376"/>
    </location>
</feature>
<dbReference type="RefSeq" id="WP_108847752.1">
    <property type="nucleotide sequence ID" value="NZ_CP015449.1"/>
</dbReference>
<evidence type="ECO:0000256" key="1">
    <source>
        <dbReference type="SAM" id="Coils"/>
    </source>
</evidence>
<protein>
    <recommendedName>
        <fullName evidence="4">ATP-dependent exonuclease SbcCD, C subunit-like protein</fullName>
    </recommendedName>
</protein>
<dbReference type="AlphaFoldDB" id="A0A2S1R8A5"/>
<dbReference type="Gene3D" id="3.40.50.300">
    <property type="entry name" value="P-loop containing nucleotide triphosphate hydrolases"/>
    <property type="match status" value="1"/>
</dbReference>
<dbReference type="OrthoDB" id="174137at2"/>
<dbReference type="Proteomes" id="UP000244928">
    <property type="component" value="Chromosome"/>
</dbReference>
<proteinExistence type="predicted"/>
<dbReference type="Pfam" id="PF13558">
    <property type="entry name" value="SbcC_Walker_B"/>
    <property type="match status" value="1"/>
</dbReference>
<evidence type="ECO:0000313" key="3">
    <source>
        <dbReference type="Proteomes" id="UP000244928"/>
    </source>
</evidence>
<evidence type="ECO:0008006" key="4">
    <source>
        <dbReference type="Google" id="ProtNLM"/>
    </source>
</evidence>
<sequence>MTSGLFSSVELGGGERPGFRLARLEVLNWGTFDSRVWTLEPAGETLLLTGDIGSGKSTLVDAVSTLMLPSHRIDYNKAAGAARKERTLRSYVEGHHKTERNEATGSVRSVGLRDGHSYSVILGVFRNEGYDEEVTLAQIFQQQEATGQPWRRFITADRALSIDPDFTGFGSDLGALITRLRDSGAVVDKDFPTYGRAMRRLLGIRSEQAMELFHQTISMKSVGDLNEFVRTHMLEPVDASARIEGILRHFEDLTRAHDAVTRARTQLAALEPLVEQIHTYDTALERRERLREERLALRPYFAELRMALRQAEIDTLTTEVASANTEVVRLREKARELATEREALVTARAESGGNRIGDLERDAAAAREQLEDRRRRRDRFTDAVTRAGLDAVTDEAAFTRLPEAIAAREAELDSHGVDLATRHNALVMEHGERKRQLREVQQELTGLTGRTSNLPTEQLQVRAQLCAELGLDAAELPFAGELLDIAAEHAQWRGVAERVLRGFALSLLVPQEHYADVAEWVDSRRLTSRRADGREVGVRLVYERVPEKHVPLQRPQIDGLLLADTVEIADSPLRGYLAKELYARADHLCAQTMEEFRRADRAVTVQGQIRSRNRHVKDDRSSTTDARNWVLGWRNDDKVDALRARCARLEAEVAELAARLDAATAEQNDAGQARTALVRLAEYPSWRDLDWAEAQQRADSAEAERLRLVRGSDELSEIDQRIADLDARAATVADDERELSDHRSRWQSSIDHEQRQMLRDQRVIDELDEALLESAREVYPRLRERLGYGEDPGAELAQTADEAHSAEAALSDAIDADVERAQRELNGLTTRIHQAMAEIRRTWPEQTKEMDAAVAARAEYVRFHARLADDDLPRFVDEFESQLRKNTIRELAGFHNWLLRQADDIGQKIEKTNEALGAIDFNPGRYVRLDRENTVNQEVRQFRADLRGVTDDAFDGDGQYSESRYEQVRAILERLRGREGHSDSDRAWRARVTDVRNWFTFSASERDRETDREFEHYRDSDGKSGGQKEKLAYTILAASLAYQFGLEWGAAKARDFRFAVIDEAFGRGSDASTRYALELFAKLGIQLLIVTPLQKVHVIAPYVRTIGYVDNVEGRYSRLVQMTTEEYQRQNGSH</sequence>
<feature type="coiled-coil region" evidence="1">
    <location>
        <begin position="811"/>
        <end position="838"/>
    </location>
</feature>
<dbReference type="Pfam" id="PF13555">
    <property type="entry name" value="AAA_29"/>
    <property type="match status" value="1"/>
</dbReference>
<dbReference type="CDD" id="cd00267">
    <property type="entry name" value="ABC_ATPase"/>
    <property type="match status" value="1"/>
</dbReference>